<organism evidence="1 2">
    <name type="scientific">Acetobacter garciniae</name>
    <dbReference type="NCBI Taxonomy" id="2817435"/>
    <lineage>
        <taxon>Bacteria</taxon>
        <taxon>Pseudomonadati</taxon>
        <taxon>Pseudomonadota</taxon>
        <taxon>Alphaproteobacteria</taxon>
        <taxon>Acetobacterales</taxon>
        <taxon>Acetobacteraceae</taxon>
        <taxon>Acetobacter</taxon>
    </lineage>
</organism>
<dbReference type="PANTHER" id="PTHR48100">
    <property type="entry name" value="BROAD-SPECIFICITY PHOSPHATASE YOR283W-RELATED"/>
    <property type="match status" value="1"/>
</dbReference>
<dbReference type="PANTHER" id="PTHR48100:SF1">
    <property type="entry name" value="HISTIDINE PHOSPHATASE FAMILY PROTEIN-RELATED"/>
    <property type="match status" value="1"/>
</dbReference>
<reference evidence="1" key="1">
    <citation type="submission" date="2021-03" db="EMBL/GenBank/DDBJ databases">
        <title>The complete genome sequence of Acetobacter sp. TBRC 12339.</title>
        <authorList>
            <person name="Charoenyingcharoen P."/>
            <person name="Yukphan P."/>
        </authorList>
    </citation>
    <scope>NUCLEOTIDE SEQUENCE</scope>
    <source>
        <strain evidence="1">TBRC 12339</strain>
    </source>
</reference>
<dbReference type="GO" id="GO:0005737">
    <property type="term" value="C:cytoplasm"/>
    <property type="evidence" value="ECO:0007669"/>
    <property type="project" value="TreeGrafter"/>
</dbReference>
<dbReference type="EMBL" id="JAFVMH010000003">
    <property type="protein sequence ID" value="MBO1325244.1"/>
    <property type="molecule type" value="Genomic_DNA"/>
</dbReference>
<dbReference type="AlphaFoldDB" id="A0A939HNV1"/>
<dbReference type="InterPro" id="IPR013078">
    <property type="entry name" value="His_Pase_superF_clade-1"/>
</dbReference>
<keyword evidence="2" id="KW-1185">Reference proteome</keyword>
<gene>
    <name evidence="1" type="ORF">J2D77_08800</name>
</gene>
<dbReference type="InterPro" id="IPR029033">
    <property type="entry name" value="His_PPase_superfam"/>
</dbReference>
<evidence type="ECO:0000313" key="1">
    <source>
        <dbReference type="EMBL" id="MBO1325244.1"/>
    </source>
</evidence>
<dbReference type="SUPFAM" id="SSF53254">
    <property type="entry name" value="Phosphoglycerate mutase-like"/>
    <property type="match status" value="1"/>
</dbReference>
<dbReference type="Gene3D" id="3.40.50.1240">
    <property type="entry name" value="Phosphoglycerate mutase-like"/>
    <property type="match status" value="1"/>
</dbReference>
<dbReference type="Proteomes" id="UP000664073">
    <property type="component" value="Unassembled WGS sequence"/>
</dbReference>
<protein>
    <submittedName>
        <fullName evidence="1">Histidine phosphatase family protein</fullName>
    </submittedName>
</protein>
<dbReference type="Pfam" id="PF00300">
    <property type="entry name" value="His_Phos_1"/>
    <property type="match status" value="1"/>
</dbReference>
<dbReference type="SMART" id="SM00855">
    <property type="entry name" value="PGAM"/>
    <property type="match status" value="1"/>
</dbReference>
<comment type="caution">
    <text evidence="1">The sequence shown here is derived from an EMBL/GenBank/DDBJ whole genome shotgun (WGS) entry which is preliminary data.</text>
</comment>
<dbReference type="GO" id="GO:0016791">
    <property type="term" value="F:phosphatase activity"/>
    <property type="evidence" value="ECO:0007669"/>
    <property type="project" value="TreeGrafter"/>
</dbReference>
<dbReference type="RefSeq" id="WP_207845888.1">
    <property type="nucleotide sequence ID" value="NZ_JAFVMH010000003.1"/>
</dbReference>
<name>A0A939HNV1_9PROT</name>
<sequence>MRLFPVMLVRHAAVAVPEGVCYGRTDVALQPGWESIASGLSVLAKGVLCRVLYTSPARRCRDMARFVAHATGMEIRVDQRLAELDFGGWEGRKWQDIDRAALDAWAADPAGFAPPGGESGQALRQRAQAFWQDMRAGGQNACVLSHGGPLRILSALARGVEPHLLASSMPQGFARVIMVPQHAPQPAYSHESP</sequence>
<evidence type="ECO:0000313" key="2">
    <source>
        <dbReference type="Proteomes" id="UP000664073"/>
    </source>
</evidence>
<accession>A0A939HNV1</accession>
<proteinExistence type="predicted"/>
<dbReference type="InterPro" id="IPR050275">
    <property type="entry name" value="PGM_Phosphatase"/>
</dbReference>
<dbReference type="CDD" id="cd07067">
    <property type="entry name" value="HP_PGM_like"/>
    <property type="match status" value="1"/>
</dbReference>